<dbReference type="Proteomes" id="UP000314251">
    <property type="component" value="Unassembled WGS sequence"/>
</dbReference>
<dbReference type="SUPFAM" id="SSF81301">
    <property type="entry name" value="Nucleotidyltransferase"/>
    <property type="match status" value="1"/>
</dbReference>
<dbReference type="PANTHER" id="PTHR34822:SF1">
    <property type="entry name" value="GRPB FAMILY PROTEIN"/>
    <property type="match status" value="1"/>
</dbReference>
<sequence>MPFPDEVAPVEVVPHRAAWATRFARLAVELGGALGPLALAIDHVGSTSVPGLAAKDCVDLQIRVAGPPQPASLVPPLTALGYRLRPEPWNRSETANGATHPKLVFAPPVGAAERCNVHVRAHGGPNARFALLFRDYLLADAAARDAWGAFKIRLAGSVRDLTDYGQIKAPATAVLMGAAERWAATTGWRES</sequence>
<dbReference type="InterPro" id="IPR043519">
    <property type="entry name" value="NT_sf"/>
</dbReference>
<proteinExistence type="predicted"/>
<dbReference type="RefSeq" id="WP_139666361.1">
    <property type="nucleotide sequence ID" value="NZ_VDLY02000003.1"/>
</dbReference>
<dbReference type="EMBL" id="VDLY02000003">
    <property type="protein sequence ID" value="KAB8168574.1"/>
    <property type="molecule type" value="Genomic_DNA"/>
</dbReference>
<dbReference type="Gene3D" id="3.30.460.10">
    <property type="entry name" value="Beta Polymerase, domain 2"/>
    <property type="match status" value="1"/>
</dbReference>
<dbReference type="PANTHER" id="PTHR34822">
    <property type="entry name" value="GRPB DOMAIN PROTEIN (AFU_ORTHOLOGUE AFUA_1G01530)"/>
    <property type="match status" value="1"/>
</dbReference>
<dbReference type="Pfam" id="PF04229">
    <property type="entry name" value="GrpB"/>
    <property type="match status" value="1"/>
</dbReference>
<dbReference type="OrthoDB" id="9799092at2"/>
<dbReference type="InterPro" id="IPR007344">
    <property type="entry name" value="GrpB/CoaE"/>
</dbReference>
<evidence type="ECO:0000313" key="2">
    <source>
        <dbReference type="Proteomes" id="UP000314251"/>
    </source>
</evidence>
<name>A0A5N6AIS3_9ACTN</name>
<gene>
    <name evidence="1" type="ORF">FH607_004840</name>
</gene>
<reference evidence="1" key="1">
    <citation type="submission" date="2019-10" db="EMBL/GenBank/DDBJ databases">
        <title>Nonomuraea sp. nov., isolated from Phyllanthus amarus.</title>
        <authorList>
            <person name="Klykleung N."/>
            <person name="Tanasupawat S."/>
        </authorList>
    </citation>
    <scope>NUCLEOTIDE SEQUENCE [LARGE SCALE GENOMIC DNA]</scope>
    <source>
        <strain evidence="1">3MP-10</strain>
    </source>
</reference>
<dbReference type="AlphaFoldDB" id="A0A5N6AIS3"/>
<keyword evidence="2" id="KW-1185">Reference proteome</keyword>
<evidence type="ECO:0000313" key="1">
    <source>
        <dbReference type="EMBL" id="KAB8168574.1"/>
    </source>
</evidence>
<protein>
    <submittedName>
        <fullName evidence="1">GrpB family protein</fullName>
    </submittedName>
</protein>
<organism evidence="1 2">
    <name type="scientific">Streptomyces mimosae</name>
    <dbReference type="NCBI Taxonomy" id="2586635"/>
    <lineage>
        <taxon>Bacteria</taxon>
        <taxon>Bacillati</taxon>
        <taxon>Actinomycetota</taxon>
        <taxon>Actinomycetes</taxon>
        <taxon>Kitasatosporales</taxon>
        <taxon>Streptomycetaceae</taxon>
        <taxon>Streptomyces</taxon>
    </lineage>
</organism>
<comment type="caution">
    <text evidence="1">The sequence shown here is derived from an EMBL/GenBank/DDBJ whole genome shotgun (WGS) entry which is preliminary data.</text>
</comment>
<accession>A0A5N6AIS3</accession>